<feature type="compositionally biased region" description="Low complexity" evidence="1">
    <location>
        <begin position="99"/>
        <end position="114"/>
    </location>
</feature>
<organism evidence="2 3">
    <name type="scientific">Raphanus sativus</name>
    <name type="common">Radish</name>
    <name type="synonym">Raphanus raphanistrum var. sativus</name>
    <dbReference type="NCBI Taxonomy" id="3726"/>
    <lineage>
        <taxon>Eukaryota</taxon>
        <taxon>Viridiplantae</taxon>
        <taxon>Streptophyta</taxon>
        <taxon>Embryophyta</taxon>
        <taxon>Tracheophyta</taxon>
        <taxon>Spermatophyta</taxon>
        <taxon>Magnoliopsida</taxon>
        <taxon>eudicotyledons</taxon>
        <taxon>Gunneridae</taxon>
        <taxon>Pentapetalae</taxon>
        <taxon>rosids</taxon>
        <taxon>malvids</taxon>
        <taxon>Brassicales</taxon>
        <taxon>Brassicaceae</taxon>
        <taxon>Brassiceae</taxon>
        <taxon>Raphanus</taxon>
    </lineage>
</organism>
<dbReference type="PANTHER" id="PTHR46816:SF1">
    <property type="entry name" value="TETRATRICOPEPTIDE REPEAT (TPR)-LIKE SUPERFAMILY PROTEIN"/>
    <property type="match status" value="1"/>
</dbReference>
<dbReference type="SUPFAM" id="SSF48452">
    <property type="entry name" value="TPR-like"/>
    <property type="match status" value="1"/>
</dbReference>
<evidence type="ECO:0000256" key="1">
    <source>
        <dbReference type="SAM" id="MobiDB-lite"/>
    </source>
</evidence>
<evidence type="ECO:0000313" key="3">
    <source>
        <dbReference type="RefSeq" id="XP_018462814.1"/>
    </source>
</evidence>
<dbReference type="SMART" id="SM00028">
    <property type="entry name" value="TPR"/>
    <property type="match status" value="1"/>
</dbReference>
<dbReference type="InterPro" id="IPR036869">
    <property type="entry name" value="J_dom_sf"/>
</dbReference>
<gene>
    <name evidence="3" type="primary">LOC108833921</name>
</gene>
<dbReference type="OrthoDB" id="1903421at2759"/>
<dbReference type="InterPro" id="IPR011990">
    <property type="entry name" value="TPR-like_helical_dom_sf"/>
</dbReference>
<sequence>MAVHSSVNGDKKHWWFTQRKLVDKYIKDARSLMASGELNDVTSALHLLEAALSISPRLETALELKARSLLFLRRFKEVADMLQDYIPSLKLAANEEEASPSSSEGSSSSSSSSSRDGVKLLFDRSERDSSLKCFSVSDLTKKVMAGICKKCDQDGQWRYVVLGQACCYLGLMEDAMVLLQTGKRLASAEFRRRSICWSDDSFIPLSVSSSPTSPPRNLTEGENATHLLAHIKLLLRRRAAAIAAFDAGLFSESIRHFSKIVDGRRPAPQGFLAECYVHRAAAFKSAGRIAEAIADCNKTLALEPSCIQALETRAALLETVRCFPDSLHDLEHLKLLYNAILRDRKLPGPAWKRHNVKYREIPGRLCVLTTKTKKLKEKIANGETGNVDYYGLIGVRRGCTRSELDRAHLLLCLRYKPDRASSFIDRCEFTDLNDVDSVRDRAKMSSLLLYRLIQKGYSAVKAIIVEEAEAAEKRKRNAAAAQAPMHNFEERKPVEKSGLVKRTGFAELKSVEKTKISDSTQPKPVNSNAYQGVFCRDLAAVGNLLTRAGFNHPIPVKFEALTC</sequence>
<keyword evidence="2" id="KW-1185">Reference proteome</keyword>
<dbReference type="CDD" id="cd06257">
    <property type="entry name" value="DnaJ"/>
    <property type="match status" value="1"/>
</dbReference>
<dbReference type="Proteomes" id="UP000504610">
    <property type="component" value="Chromosome 4"/>
</dbReference>
<feature type="region of interest" description="Disordered" evidence="1">
    <location>
        <begin position="96"/>
        <end position="115"/>
    </location>
</feature>
<evidence type="ECO:0000313" key="2">
    <source>
        <dbReference type="Proteomes" id="UP000504610"/>
    </source>
</evidence>
<dbReference type="SUPFAM" id="SSF46565">
    <property type="entry name" value="Chaperone J-domain"/>
    <property type="match status" value="1"/>
</dbReference>
<dbReference type="GeneID" id="108833921"/>
<name>A0A6J0LSQ3_RAPSA</name>
<reference evidence="2" key="1">
    <citation type="journal article" date="2019" name="Database">
        <title>The radish genome database (RadishGD): an integrated information resource for radish genomics.</title>
        <authorList>
            <person name="Yu H.J."/>
            <person name="Baek S."/>
            <person name="Lee Y.J."/>
            <person name="Cho A."/>
            <person name="Mun J.H."/>
        </authorList>
    </citation>
    <scope>NUCLEOTIDE SEQUENCE [LARGE SCALE GENOMIC DNA]</scope>
    <source>
        <strain evidence="2">cv. WK10039</strain>
    </source>
</reference>
<dbReference type="InterPro" id="IPR019734">
    <property type="entry name" value="TPR_rpt"/>
</dbReference>
<accession>A0A6J0LSQ3</accession>
<proteinExistence type="predicted"/>
<dbReference type="Gene3D" id="1.25.40.10">
    <property type="entry name" value="Tetratricopeptide repeat domain"/>
    <property type="match status" value="1"/>
</dbReference>
<dbReference type="RefSeq" id="XP_018462814.1">
    <property type="nucleotide sequence ID" value="XM_018607312.2"/>
</dbReference>
<dbReference type="PANTHER" id="PTHR46816">
    <property type="entry name" value="OS01G0273500 PROTEIN"/>
    <property type="match status" value="1"/>
</dbReference>
<dbReference type="KEGG" id="rsz:108833921"/>
<protein>
    <submittedName>
        <fullName evidence="3">Uncharacterized protein LOC108833921</fullName>
    </submittedName>
</protein>
<dbReference type="InterPro" id="IPR001623">
    <property type="entry name" value="DnaJ_domain"/>
</dbReference>
<reference evidence="3" key="2">
    <citation type="submission" date="2025-08" db="UniProtKB">
        <authorList>
            <consortium name="RefSeq"/>
        </authorList>
    </citation>
    <scope>IDENTIFICATION</scope>
    <source>
        <tissue evidence="3">Leaf</tissue>
    </source>
</reference>
<dbReference type="AlphaFoldDB" id="A0A6J0LSQ3"/>